<proteinExistence type="predicted"/>
<accession>A0A9D1PPM7</accession>
<evidence type="ECO:0000313" key="3">
    <source>
        <dbReference type="Proteomes" id="UP000824162"/>
    </source>
</evidence>
<feature type="domain" description="Helix-turn-helix" evidence="1">
    <location>
        <begin position="16"/>
        <end position="64"/>
    </location>
</feature>
<evidence type="ECO:0000313" key="2">
    <source>
        <dbReference type="EMBL" id="HIV85659.1"/>
    </source>
</evidence>
<gene>
    <name evidence="2" type="ORF">H9900_02480</name>
</gene>
<sequence length="79" mass="9121">MTQKSDPDIDKSQDLLYTISEVAALLKVNRNYVYKLINKGYLRSIKLGCRKVTKKSLLQFLEQNDGMNFDEIDSFKSAE</sequence>
<protein>
    <submittedName>
        <fullName evidence="2">Helix-turn-helix domain-containing protein</fullName>
    </submittedName>
</protein>
<dbReference type="AlphaFoldDB" id="A0A9D1PPM7"/>
<dbReference type="EMBL" id="DXIJ01000049">
    <property type="protein sequence ID" value="HIV85659.1"/>
    <property type="molecule type" value="Genomic_DNA"/>
</dbReference>
<dbReference type="InterPro" id="IPR010093">
    <property type="entry name" value="SinI_DNA-bd"/>
</dbReference>
<reference evidence="2" key="1">
    <citation type="journal article" date="2021" name="PeerJ">
        <title>Extensive microbial diversity within the chicken gut microbiome revealed by metagenomics and culture.</title>
        <authorList>
            <person name="Gilroy R."/>
            <person name="Ravi A."/>
            <person name="Getino M."/>
            <person name="Pursley I."/>
            <person name="Horton D.L."/>
            <person name="Alikhan N.F."/>
            <person name="Baker D."/>
            <person name="Gharbi K."/>
            <person name="Hall N."/>
            <person name="Watson M."/>
            <person name="Adriaenssens E.M."/>
            <person name="Foster-Nyarko E."/>
            <person name="Jarju S."/>
            <person name="Secka A."/>
            <person name="Antonio M."/>
            <person name="Oren A."/>
            <person name="Chaudhuri R.R."/>
            <person name="La Ragione R."/>
            <person name="Hildebrand F."/>
            <person name="Pallen M.J."/>
        </authorList>
    </citation>
    <scope>NUCLEOTIDE SEQUENCE</scope>
    <source>
        <strain evidence="2">5790</strain>
    </source>
</reference>
<dbReference type="GO" id="GO:0003677">
    <property type="term" value="F:DNA binding"/>
    <property type="evidence" value="ECO:0007669"/>
    <property type="project" value="InterPro"/>
</dbReference>
<evidence type="ECO:0000259" key="1">
    <source>
        <dbReference type="Pfam" id="PF12728"/>
    </source>
</evidence>
<dbReference type="InterPro" id="IPR041657">
    <property type="entry name" value="HTH_17"/>
</dbReference>
<dbReference type="NCBIfam" id="TIGR01764">
    <property type="entry name" value="excise"/>
    <property type="match status" value="1"/>
</dbReference>
<dbReference type="Proteomes" id="UP000824162">
    <property type="component" value="Unassembled WGS sequence"/>
</dbReference>
<dbReference type="Pfam" id="PF12728">
    <property type="entry name" value="HTH_17"/>
    <property type="match status" value="1"/>
</dbReference>
<reference evidence="2" key="2">
    <citation type="submission" date="2021-04" db="EMBL/GenBank/DDBJ databases">
        <authorList>
            <person name="Gilroy R."/>
        </authorList>
    </citation>
    <scope>NUCLEOTIDE SEQUENCE</scope>
    <source>
        <strain evidence="2">5790</strain>
    </source>
</reference>
<organism evidence="2 3">
    <name type="scientific">Candidatus Monoglobus merdigallinarum</name>
    <dbReference type="NCBI Taxonomy" id="2838698"/>
    <lineage>
        <taxon>Bacteria</taxon>
        <taxon>Bacillati</taxon>
        <taxon>Bacillota</taxon>
        <taxon>Clostridia</taxon>
        <taxon>Monoglobales</taxon>
        <taxon>Monoglobaceae</taxon>
        <taxon>Monoglobus</taxon>
    </lineage>
</organism>
<comment type="caution">
    <text evidence="2">The sequence shown here is derived from an EMBL/GenBank/DDBJ whole genome shotgun (WGS) entry which is preliminary data.</text>
</comment>
<name>A0A9D1PPM7_9FIRM</name>